<keyword evidence="2 9" id="KW-0396">Initiation factor</keyword>
<keyword evidence="11" id="KW-1185">Reference proteome</keyword>
<proteinExistence type="inferred from homology"/>
<evidence type="ECO:0000256" key="6">
    <source>
        <dbReference type="ARBA" id="ARBA00030245"/>
    </source>
</evidence>
<evidence type="ECO:0000256" key="3">
    <source>
        <dbReference type="ARBA" id="ARBA00022845"/>
    </source>
</evidence>
<protein>
    <recommendedName>
        <fullName evidence="8">Eukaryotic translation initiation factor 4E</fullName>
    </recommendedName>
    <alternativeName>
        <fullName evidence="7">eIF-4F 25 kDa subunit</fullName>
    </alternativeName>
    <alternativeName>
        <fullName evidence="6">mRNA cap-binding protein</fullName>
    </alternativeName>
</protein>
<dbReference type="Gene3D" id="3.30.760.10">
    <property type="entry name" value="RNA Cap, Translation Initiation Factor Eif4e"/>
    <property type="match status" value="1"/>
</dbReference>
<evidence type="ECO:0000256" key="2">
    <source>
        <dbReference type="ARBA" id="ARBA00022540"/>
    </source>
</evidence>
<comment type="similarity">
    <text evidence="1 9">Belongs to the eukaryotic initiation factor 4E family.</text>
</comment>
<dbReference type="HOGENOM" id="CLU_043552_2_0_1"/>
<dbReference type="EMBL" id="KN840439">
    <property type="protein sequence ID" value="KIP12445.1"/>
    <property type="molecule type" value="Genomic_DNA"/>
</dbReference>
<keyword evidence="4 9" id="KW-0694">RNA-binding</keyword>
<dbReference type="Pfam" id="PF01652">
    <property type="entry name" value="IF4E"/>
    <property type="match status" value="1"/>
</dbReference>
<evidence type="ECO:0000256" key="4">
    <source>
        <dbReference type="ARBA" id="ARBA00022884"/>
    </source>
</evidence>
<sequence length="301" mass="33349">MASASTLPGPAIQASKAALNAALAENEIKTSKNGDAPLEDGEIQEVDMQAQAENIRTVFNDAKNFNVKHPLYSPWTLWFDSPVTKGRNLPQTPMSSFPQTPLPQTPGGLAAQGWMEDIKRVISFDSVEEFWGLYNNIVAPSQLPQKANYYLFKEGIIPAWEDEANKNGGKWSIQLPKDKNRSNIDKMWLYTMLAAIGETCDPLLAEADQDQPSSLITGVIVSTRPQFYRLSIWTRTAPIGSGQADDDKLRERIEAIGRHFKMSVLGYNEGQKLAGPLATEVEFLSHKDSEKKGKQAKKIVV</sequence>
<dbReference type="GO" id="GO:0016281">
    <property type="term" value="C:eukaryotic translation initiation factor 4F complex"/>
    <property type="evidence" value="ECO:0007669"/>
    <property type="project" value="TreeGrafter"/>
</dbReference>
<dbReference type="GO" id="GO:0006417">
    <property type="term" value="P:regulation of translation"/>
    <property type="evidence" value="ECO:0007669"/>
    <property type="project" value="UniProtKB-KW"/>
</dbReference>
<dbReference type="PANTHER" id="PTHR11960:SF8">
    <property type="entry name" value="EUKARYOTIC TRANSLATION INITIATION FACTOR 4E1-RELATED"/>
    <property type="match status" value="1"/>
</dbReference>
<evidence type="ECO:0000256" key="1">
    <source>
        <dbReference type="ARBA" id="ARBA00009860"/>
    </source>
</evidence>
<dbReference type="GO" id="GO:0000340">
    <property type="term" value="F:RNA 7-methylguanosine cap binding"/>
    <property type="evidence" value="ECO:0007669"/>
    <property type="project" value="TreeGrafter"/>
</dbReference>
<dbReference type="OrthoDB" id="590761at2759"/>
<dbReference type="STRING" id="745531.A0A0C3SFP5"/>
<dbReference type="AlphaFoldDB" id="A0A0C3SFP5"/>
<evidence type="ECO:0000256" key="5">
    <source>
        <dbReference type="ARBA" id="ARBA00022917"/>
    </source>
</evidence>
<dbReference type="InterPro" id="IPR001040">
    <property type="entry name" value="TIF_eIF_4E"/>
</dbReference>
<evidence type="ECO:0000256" key="8">
    <source>
        <dbReference type="ARBA" id="ARBA00039255"/>
    </source>
</evidence>
<keyword evidence="3" id="KW-0810">Translation regulation</keyword>
<dbReference type="InterPro" id="IPR023398">
    <property type="entry name" value="TIF_eIF4e-like"/>
</dbReference>
<dbReference type="GO" id="GO:0003743">
    <property type="term" value="F:translation initiation factor activity"/>
    <property type="evidence" value="ECO:0007669"/>
    <property type="project" value="UniProtKB-KW"/>
</dbReference>
<dbReference type="SUPFAM" id="SSF55418">
    <property type="entry name" value="eIF4e-like"/>
    <property type="match status" value="1"/>
</dbReference>
<evidence type="ECO:0000256" key="9">
    <source>
        <dbReference type="RuleBase" id="RU004374"/>
    </source>
</evidence>
<gene>
    <name evidence="10" type="ORF">PHLGIDRAFT_81600</name>
</gene>
<evidence type="ECO:0000313" key="10">
    <source>
        <dbReference type="EMBL" id="KIP12445.1"/>
    </source>
</evidence>
<name>A0A0C3SFP5_PHLG1</name>
<accession>A0A0C3SFP5</accession>
<dbReference type="Proteomes" id="UP000053257">
    <property type="component" value="Unassembled WGS sequence"/>
</dbReference>
<evidence type="ECO:0000313" key="11">
    <source>
        <dbReference type="Proteomes" id="UP000053257"/>
    </source>
</evidence>
<reference evidence="10 11" key="1">
    <citation type="journal article" date="2014" name="PLoS Genet.">
        <title>Analysis of the Phlebiopsis gigantea genome, transcriptome and secretome provides insight into its pioneer colonization strategies of wood.</title>
        <authorList>
            <person name="Hori C."/>
            <person name="Ishida T."/>
            <person name="Igarashi K."/>
            <person name="Samejima M."/>
            <person name="Suzuki H."/>
            <person name="Master E."/>
            <person name="Ferreira P."/>
            <person name="Ruiz-Duenas F.J."/>
            <person name="Held B."/>
            <person name="Canessa P."/>
            <person name="Larrondo L.F."/>
            <person name="Schmoll M."/>
            <person name="Druzhinina I.S."/>
            <person name="Kubicek C.P."/>
            <person name="Gaskell J.A."/>
            <person name="Kersten P."/>
            <person name="St John F."/>
            <person name="Glasner J."/>
            <person name="Sabat G."/>
            <person name="Splinter BonDurant S."/>
            <person name="Syed K."/>
            <person name="Yadav J."/>
            <person name="Mgbeahuruike A.C."/>
            <person name="Kovalchuk A."/>
            <person name="Asiegbu F.O."/>
            <person name="Lackner G."/>
            <person name="Hoffmeister D."/>
            <person name="Rencoret J."/>
            <person name="Gutierrez A."/>
            <person name="Sun H."/>
            <person name="Lindquist E."/>
            <person name="Barry K."/>
            <person name="Riley R."/>
            <person name="Grigoriev I.V."/>
            <person name="Henrissat B."/>
            <person name="Kues U."/>
            <person name="Berka R.M."/>
            <person name="Martinez A.T."/>
            <person name="Covert S.F."/>
            <person name="Blanchette R.A."/>
            <person name="Cullen D."/>
        </authorList>
    </citation>
    <scope>NUCLEOTIDE SEQUENCE [LARGE SCALE GENOMIC DNA]</scope>
    <source>
        <strain evidence="10 11">11061_1 CR5-6</strain>
    </source>
</reference>
<organism evidence="10 11">
    <name type="scientific">Phlebiopsis gigantea (strain 11061_1 CR5-6)</name>
    <name type="common">White-rot fungus</name>
    <name type="synonym">Peniophora gigantea</name>
    <dbReference type="NCBI Taxonomy" id="745531"/>
    <lineage>
        <taxon>Eukaryota</taxon>
        <taxon>Fungi</taxon>
        <taxon>Dikarya</taxon>
        <taxon>Basidiomycota</taxon>
        <taxon>Agaricomycotina</taxon>
        <taxon>Agaricomycetes</taxon>
        <taxon>Polyporales</taxon>
        <taxon>Phanerochaetaceae</taxon>
        <taxon>Phlebiopsis</taxon>
    </lineage>
</organism>
<dbReference type="FunFam" id="3.30.760.10:FF:000011">
    <property type="entry name" value="Eukaryotic translation initiation factor 4E"/>
    <property type="match status" value="1"/>
</dbReference>
<keyword evidence="5 9" id="KW-0648">Protein biosynthesis</keyword>
<evidence type="ECO:0000256" key="7">
    <source>
        <dbReference type="ARBA" id="ARBA00032656"/>
    </source>
</evidence>
<dbReference type="PANTHER" id="PTHR11960">
    <property type="entry name" value="EUKARYOTIC TRANSLATION INITIATION FACTOR 4E RELATED"/>
    <property type="match status" value="1"/>
</dbReference>